<evidence type="ECO:0000256" key="2">
    <source>
        <dbReference type="SAM" id="SignalP"/>
    </source>
</evidence>
<keyword evidence="2" id="KW-0732">Signal</keyword>
<feature type="coiled-coil region" evidence="1">
    <location>
        <begin position="53"/>
        <end position="101"/>
    </location>
</feature>
<organism evidence="4 5">
    <name type="scientific">Halomonas dongshanensis</name>
    <dbReference type="NCBI Taxonomy" id="2890835"/>
    <lineage>
        <taxon>Bacteria</taxon>
        <taxon>Pseudomonadati</taxon>
        <taxon>Pseudomonadota</taxon>
        <taxon>Gammaproteobacteria</taxon>
        <taxon>Oceanospirillales</taxon>
        <taxon>Halomonadaceae</taxon>
        <taxon>Halomonas</taxon>
    </lineage>
</organism>
<evidence type="ECO:0000313" key="4">
    <source>
        <dbReference type="EMBL" id="MCS2607713.1"/>
    </source>
</evidence>
<dbReference type="Proteomes" id="UP001165542">
    <property type="component" value="Unassembled WGS sequence"/>
</dbReference>
<dbReference type="RefSeq" id="WP_259034229.1">
    <property type="nucleotide sequence ID" value="NZ_JAJISC010000001.1"/>
</dbReference>
<feature type="chain" id="PRO_5046703179" evidence="2">
    <location>
        <begin position="22"/>
        <end position="378"/>
    </location>
</feature>
<feature type="coiled-coil region" evidence="1">
    <location>
        <begin position="211"/>
        <end position="241"/>
    </location>
</feature>
<feature type="domain" description="M23ase beta-sheet core" evidence="3">
    <location>
        <begin position="279"/>
        <end position="371"/>
    </location>
</feature>
<proteinExistence type="predicted"/>
<dbReference type="InterPro" id="IPR011055">
    <property type="entry name" value="Dup_hybrid_motif"/>
</dbReference>
<dbReference type="PANTHER" id="PTHR21666">
    <property type="entry name" value="PEPTIDASE-RELATED"/>
    <property type="match status" value="1"/>
</dbReference>
<dbReference type="EMBL" id="JAJISC010000001">
    <property type="protein sequence ID" value="MCS2607713.1"/>
    <property type="molecule type" value="Genomic_DNA"/>
</dbReference>
<comment type="caution">
    <text evidence="4">The sequence shown here is derived from an EMBL/GenBank/DDBJ whole genome shotgun (WGS) entry which is preliminary data.</text>
</comment>
<name>A0ABT2E8M8_9GAMM</name>
<dbReference type="Gene3D" id="6.10.250.3150">
    <property type="match status" value="1"/>
</dbReference>
<dbReference type="Gene3D" id="2.70.70.10">
    <property type="entry name" value="Glucose Permease (Domain IIA)"/>
    <property type="match status" value="1"/>
</dbReference>
<protein>
    <submittedName>
        <fullName evidence="4">Peptidoglycan DD-metalloendopeptidase family protein</fullName>
    </submittedName>
</protein>
<feature type="signal peptide" evidence="2">
    <location>
        <begin position="1"/>
        <end position="21"/>
    </location>
</feature>
<dbReference type="PANTHER" id="PTHR21666:SF270">
    <property type="entry name" value="MUREIN HYDROLASE ACTIVATOR ENVC"/>
    <property type="match status" value="1"/>
</dbReference>
<gene>
    <name evidence="4" type="ORF">LLY24_00065</name>
</gene>
<sequence>MTPRRLLIAALLLGLTLDASAQQDESAARQRLDALGQEIESATSRLGATGRARDEAERELQAVESDLAATHARLDSLQAERRLLDDEVNQLRQHRARLEGERGDQVAALGQQLAALYRIGPTPQLKLLLNQGDPAELDRMQAYLNRLVDARNRRLADIARLDDALADTESALDARQTRLASLSDELETQSQHLAERSAERRSVVATLDDRYGSEEERLADLNQSREEAEQTLRRIQAELARMDTPTPSTQIAQTQGDLPWPVQGAITATFHHREGIHYNGIVIQASAGTAVTAVHPGRVVFADWMRGFGNLVIVDHGDQVMTLYAHLQQFSARTGQQVGRGDEVGRVGNTGGLTNAALYFEVRRQGEPINPQRWIARR</sequence>
<evidence type="ECO:0000259" key="3">
    <source>
        <dbReference type="Pfam" id="PF01551"/>
    </source>
</evidence>
<dbReference type="InterPro" id="IPR050570">
    <property type="entry name" value="Cell_wall_metabolism_enzyme"/>
</dbReference>
<evidence type="ECO:0000313" key="5">
    <source>
        <dbReference type="Proteomes" id="UP001165542"/>
    </source>
</evidence>
<dbReference type="Pfam" id="PF01551">
    <property type="entry name" value="Peptidase_M23"/>
    <property type="match status" value="1"/>
</dbReference>
<dbReference type="SUPFAM" id="SSF51261">
    <property type="entry name" value="Duplicated hybrid motif"/>
    <property type="match status" value="1"/>
</dbReference>
<dbReference type="InterPro" id="IPR016047">
    <property type="entry name" value="M23ase_b-sheet_dom"/>
</dbReference>
<reference evidence="4" key="1">
    <citation type="submission" date="2021-11" db="EMBL/GenBank/DDBJ databases">
        <title>Halomonas sp., isolated from a coastal aquaculture zone in Dongshan Bay.</title>
        <authorList>
            <person name="Lin W."/>
        </authorList>
    </citation>
    <scope>NUCLEOTIDE SEQUENCE</scope>
    <source>
        <strain evidence="4">Yzlin-01</strain>
    </source>
</reference>
<dbReference type="CDD" id="cd12797">
    <property type="entry name" value="M23_peptidase"/>
    <property type="match status" value="1"/>
</dbReference>
<keyword evidence="5" id="KW-1185">Reference proteome</keyword>
<keyword evidence="1" id="KW-0175">Coiled coil</keyword>
<accession>A0ABT2E8M8</accession>
<evidence type="ECO:0000256" key="1">
    <source>
        <dbReference type="SAM" id="Coils"/>
    </source>
</evidence>